<dbReference type="GO" id="GO:0004674">
    <property type="term" value="F:protein serine/threonine kinase activity"/>
    <property type="evidence" value="ECO:0007669"/>
    <property type="project" value="UniProtKB-KW"/>
</dbReference>
<evidence type="ECO:0000259" key="2">
    <source>
        <dbReference type="Pfam" id="PF13581"/>
    </source>
</evidence>
<sequence length="145" mass="16050">MPGSLEKPPIPADPFSWWLPRHRKSAGFARRLLRTFLAQQPNGERFLESAELVLGELVTNAVLHAKTPPGRLIFIRFELRPSALRIEVHDADAGRPALPFPASPHDEAGRGLWLVSQLSTDWGCCPRTLGPGKIMWALIDGEGAR</sequence>
<reference evidence="3" key="1">
    <citation type="submission" date="2024-07" db="EMBL/GenBank/DDBJ databases">
        <authorList>
            <person name="Yu S.T."/>
        </authorList>
    </citation>
    <scope>NUCLEOTIDE SEQUENCE</scope>
    <source>
        <strain evidence="3">Y1</strain>
    </source>
</reference>
<feature type="domain" description="Histidine kinase/HSP90-like ATPase" evidence="2">
    <location>
        <begin position="29"/>
        <end position="121"/>
    </location>
</feature>
<dbReference type="AlphaFoldDB" id="A0AB39TSU3"/>
<dbReference type="PANTHER" id="PTHR35526:SF3">
    <property type="entry name" value="ANTI-SIGMA-F FACTOR RSBW"/>
    <property type="match status" value="1"/>
</dbReference>
<dbReference type="SUPFAM" id="SSF55874">
    <property type="entry name" value="ATPase domain of HSP90 chaperone/DNA topoisomerase II/histidine kinase"/>
    <property type="match status" value="1"/>
</dbReference>
<proteinExistence type="predicted"/>
<name>A0AB39TSU3_9ACTN</name>
<dbReference type="Pfam" id="PF13581">
    <property type="entry name" value="HATPase_c_2"/>
    <property type="match status" value="1"/>
</dbReference>
<dbReference type="RefSeq" id="WP_369184781.1">
    <property type="nucleotide sequence ID" value="NZ_CP163445.1"/>
</dbReference>
<gene>
    <name evidence="3" type="ORF">AB2U05_29810</name>
</gene>
<dbReference type="CDD" id="cd16936">
    <property type="entry name" value="HATPase_RsbW-like"/>
    <property type="match status" value="1"/>
</dbReference>
<keyword evidence="1" id="KW-0418">Kinase</keyword>
<keyword evidence="1" id="KW-0808">Transferase</keyword>
<dbReference type="PANTHER" id="PTHR35526">
    <property type="entry name" value="ANTI-SIGMA-F FACTOR RSBW-RELATED"/>
    <property type="match status" value="1"/>
</dbReference>
<keyword evidence="3" id="KW-0547">Nucleotide-binding</keyword>
<dbReference type="InterPro" id="IPR036890">
    <property type="entry name" value="HATPase_C_sf"/>
</dbReference>
<evidence type="ECO:0000313" key="3">
    <source>
        <dbReference type="EMBL" id="XDQ82383.1"/>
    </source>
</evidence>
<dbReference type="InterPro" id="IPR003594">
    <property type="entry name" value="HATPase_dom"/>
</dbReference>
<keyword evidence="3" id="KW-0067">ATP-binding</keyword>
<keyword evidence="1" id="KW-0723">Serine/threonine-protein kinase</keyword>
<protein>
    <submittedName>
        <fullName evidence="3">ATP-binding protein</fullName>
    </submittedName>
</protein>
<organism evidence="3">
    <name type="scientific">Streptomyces sp. Y1</name>
    <dbReference type="NCBI Taxonomy" id="3238634"/>
    <lineage>
        <taxon>Bacteria</taxon>
        <taxon>Bacillati</taxon>
        <taxon>Actinomycetota</taxon>
        <taxon>Actinomycetes</taxon>
        <taxon>Kitasatosporales</taxon>
        <taxon>Streptomycetaceae</taxon>
        <taxon>Streptomyces</taxon>
    </lineage>
</organism>
<dbReference type="Gene3D" id="3.30.565.10">
    <property type="entry name" value="Histidine kinase-like ATPase, C-terminal domain"/>
    <property type="match status" value="1"/>
</dbReference>
<dbReference type="EMBL" id="CP163445">
    <property type="protein sequence ID" value="XDQ82383.1"/>
    <property type="molecule type" value="Genomic_DNA"/>
</dbReference>
<evidence type="ECO:0000256" key="1">
    <source>
        <dbReference type="ARBA" id="ARBA00022527"/>
    </source>
</evidence>
<dbReference type="GO" id="GO:0005524">
    <property type="term" value="F:ATP binding"/>
    <property type="evidence" value="ECO:0007669"/>
    <property type="project" value="UniProtKB-KW"/>
</dbReference>
<dbReference type="InterPro" id="IPR050267">
    <property type="entry name" value="Anti-sigma-factor_SerPK"/>
</dbReference>
<accession>A0AB39TSU3</accession>